<protein>
    <submittedName>
        <fullName evidence="1">Uncharacterized protein</fullName>
    </submittedName>
</protein>
<evidence type="ECO:0000313" key="2">
    <source>
        <dbReference type="Proteomes" id="UP001362999"/>
    </source>
</evidence>
<evidence type="ECO:0000313" key="1">
    <source>
        <dbReference type="EMBL" id="KAK7000552.1"/>
    </source>
</evidence>
<dbReference type="EMBL" id="JAWWNJ010000088">
    <property type="protein sequence ID" value="KAK7000552.1"/>
    <property type="molecule type" value="Genomic_DNA"/>
</dbReference>
<reference evidence="1 2" key="1">
    <citation type="journal article" date="2024" name="J Genomics">
        <title>Draft genome sequencing and assembly of Favolaschia claudopus CIRM-BRFM 2984 isolated from oak limbs.</title>
        <authorList>
            <person name="Navarro D."/>
            <person name="Drula E."/>
            <person name="Chaduli D."/>
            <person name="Cazenave R."/>
            <person name="Ahrendt S."/>
            <person name="Wang J."/>
            <person name="Lipzen A."/>
            <person name="Daum C."/>
            <person name="Barry K."/>
            <person name="Grigoriev I.V."/>
            <person name="Favel A."/>
            <person name="Rosso M.N."/>
            <person name="Martin F."/>
        </authorList>
    </citation>
    <scope>NUCLEOTIDE SEQUENCE [LARGE SCALE GENOMIC DNA]</scope>
    <source>
        <strain evidence="1 2">CIRM-BRFM 2984</strain>
    </source>
</reference>
<dbReference type="Proteomes" id="UP001362999">
    <property type="component" value="Unassembled WGS sequence"/>
</dbReference>
<gene>
    <name evidence="1" type="ORF">R3P38DRAFT_3218684</name>
</gene>
<sequence length="196" mass="21468">MSSESNILISAGVSNHSHYATEAPNSPEGAGCLRWRHRGRCDAQRHILVELSSCDRYARRMLRDMVLYLIYSLADSRHWGLCRINVLSPAGISVDPPIVDAVLLLSTIRVHGGFCECNLSTHRSPVLYASELSTVAAITGTCHYLAVTTVLHPKPILRHDALLASDLSPYIPRPADIPAPISQCLLQVLHVLSRAS</sequence>
<organism evidence="1 2">
    <name type="scientific">Favolaschia claudopus</name>
    <dbReference type="NCBI Taxonomy" id="2862362"/>
    <lineage>
        <taxon>Eukaryota</taxon>
        <taxon>Fungi</taxon>
        <taxon>Dikarya</taxon>
        <taxon>Basidiomycota</taxon>
        <taxon>Agaricomycotina</taxon>
        <taxon>Agaricomycetes</taxon>
        <taxon>Agaricomycetidae</taxon>
        <taxon>Agaricales</taxon>
        <taxon>Marasmiineae</taxon>
        <taxon>Mycenaceae</taxon>
        <taxon>Favolaschia</taxon>
    </lineage>
</organism>
<accession>A0AAW0A3Z9</accession>
<proteinExistence type="predicted"/>
<name>A0AAW0A3Z9_9AGAR</name>
<dbReference type="AlphaFoldDB" id="A0AAW0A3Z9"/>
<comment type="caution">
    <text evidence="1">The sequence shown here is derived from an EMBL/GenBank/DDBJ whole genome shotgun (WGS) entry which is preliminary data.</text>
</comment>
<keyword evidence="2" id="KW-1185">Reference proteome</keyword>